<proteinExistence type="predicted"/>
<organism evidence="2 3">
    <name type="scientific">Ustilago bromivora</name>
    <dbReference type="NCBI Taxonomy" id="307758"/>
    <lineage>
        <taxon>Eukaryota</taxon>
        <taxon>Fungi</taxon>
        <taxon>Dikarya</taxon>
        <taxon>Basidiomycota</taxon>
        <taxon>Ustilaginomycotina</taxon>
        <taxon>Ustilaginomycetes</taxon>
        <taxon>Ustilaginales</taxon>
        <taxon>Ustilaginaceae</taxon>
        <taxon>Ustilago</taxon>
    </lineage>
</organism>
<dbReference type="AlphaFoldDB" id="A0A1K0GTK9"/>
<sequence>MYCTNLSYPTPTSSTTPPNSSLNIIPLAIAIVEDPTNGHTHKGSSDNTNAEAIYLRDVHPAGQCHSTPSMTVRDAEYHGFPIDFTDNNRILPLLWNGPIGYEEAMGGLEEKITIVEGKDRITGKVSHARSRSEFSQEEDQAQEHAVGYHTGGCAHDHMEPVTREAAWTEAGQ</sequence>
<dbReference type="Proteomes" id="UP000179920">
    <property type="component" value="Chromosome XI"/>
</dbReference>
<dbReference type="EMBL" id="LT558127">
    <property type="protein sequence ID" value="SAM83769.1"/>
    <property type="molecule type" value="Genomic_DNA"/>
</dbReference>
<evidence type="ECO:0000256" key="1">
    <source>
        <dbReference type="SAM" id="MobiDB-lite"/>
    </source>
</evidence>
<evidence type="ECO:0000313" key="3">
    <source>
        <dbReference type="Proteomes" id="UP000179920"/>
    </source>
</evidence>
<feature type="region of interest" description="Disordered" evidence="1">
    <location>
        <begin position="1"/>
        <end position="20"/>
    </location>
</feature>
<accession>A0A1K0GTK9</accession>
<protein>
    <submittedName>
        <fullName evidence="2">Uncharacterized protein</fullName>
    </submittedName>
</protein>
<reference evidence="3" key="1">
    <citation type="submission" date="2016-04" db="EMBL/GenBank/DDBJ databases">
        <authorList>
            <person name="Guldener U."/>
            <person name="Guldener U."/>
        </authorList>
    </citation>
    <scope>NUCLEOTIDE SEQUENCE [LARGE SCALE GENOMIC DNA]</scope>
    <source>
        <strain evidence="3">UB2112</strain>
    </source>
</reference>
<name>A0A1K0GTK9_9BASI</name>
<gene>
    <name evidence="2" type="ORF">UBRO_20207</name>
</gene>
<evidence type="ECO:0000313" key="2">
    <source>
        <dbReference type="EMBL" id="SAM83769.1"/>
    </source>
</evidence>